<dbReference type="InterPro" id="IPR036873">
    <property type="entry name" value="Rhodanese-like_dom_sf"/>
</dbReference>
<dbReference type="InterPro" id="IPR050229">
    <property type="entry name" value="GlpE_sulfurtransferase"/>
</dbReference>
<evidence type="ECO:0000259" key="1">
    <source>
        <dbReference type="PROSITE" id="PS50206"/>
    </source>
</evidence>
<protein>
    <submittedName>
        <fullName evidence="2">Sulfurtransferase</fullName>
    </submittedName>
</protein>
<dbReference type="SUPFAM" id="SSF52821">
    <property type="entry name" value="Rhodanese/Cell cycle control phosphatase"/>
    <property type="match status" value="1"/>
</dbReference>
<proteinExistence type="predicted"/>
<accession>A0A8J3EXL4</accession>
<evidence type="ECO:0000313" key="3">
    <source>
        <dbReference type="Proteomes" id="UP000626244"/>
    </source>
</evidence>
<dbReference type="OrthoDB" id="9800872at2"/>
<dbReference type="RefSeq" id="WP_087998115.1">
    <property type="nucleotide sequence ID" value="NZ_BMHB01000001.1"/>
</dbReference>
<dbReference type="EMBL" id="BMHB01000001">
    <property type="protein sequence ID" value="GGI13297.1"/>
    <property type="molecule type" value="Genomic_DNA"/>
</dbReference>
<dbReference type="CDD" id="cd00158">
    <property type="entry name" value="RHOD"/>
    <property type="match status" value="1"/>
</dbReference>
<dbReference type="Pfam" id="PF00581">
    <property type="entry name" value="Rhodanese"/>
    <property type="match status" value="1"/>
</dbReference>
<dbReference type="PROSITE" id="PS50206">
    <property type="entry name" value="RHODANESE_3"/>
    <property type="match status" value="1"/>
</dbReference>
<organism evidence="2 3">
    <name type="scientific">Gottfriedia solisilvae</name>
    <dbReference type="NCBI Taxonomy" id="1516104"/>
    <lineage>
        <taxon>Bacteria</taxon>
        <taxon>Bacillati</taxon>
        <taxon>Bacillota</taxon>
        <taxon>Bacilli</taxon>
        <taxon>Bacillales</taxon>
        <taxon>Bacillaceae</taxon>
        <taxon>Gottfriedia</taxon>
    </lineage>
</organism>
<evidence type="ECO:0000313" key="2">
    <source>
        <dbReference type="EMBL" id="GGI13297.1"/>
    </source>
</evidence>
<dbReference type="Gene3D" id="3.40.250.10">
    <property type="entry name" value="Rhodanese-like domain"/>
    <property type="match status" value="1"/>
</dbReference>
<dbReference type="AlphaFoldDB" id="A0A8J3EXL4"/>
<dbReference type="InterPro" id="IPR001763">
    <property type="entry name" value="Rhodanese-like_dom"/>
</dbReference>
<name>A0A8J3EXL4_9BACI</name>
<dbReference type="Proteomes" id="UP000626244">
    <property type="component" value="Unassembled WGS sequence"/>
</dbReference>
<comment type="caution">
    <text evidence="2">The sequence shown here is derived from an EMBL/GenBank/DDBJ whole genome shotgun (WGS) entry which is preliminary data.</text>
</comment>
<sequence>MEIIKYLVIGTTIFLIIKRFIPVKGLRHISANELLSELKDRNKQFIDVRTSGEYKANRIKEFKNIPLHQLNQKAEIELSKNKEVVVICQSGIRSQKACKMLKKMGFKKITNVKGGMNSWR</sequence>
<dbReference type="SMART" id="SM00450">
    <property type="entry name" value="RHOD"/>
    <property type="match status" value="1"/>
</dbReference>
<reference evidence="3" key="1">
    <citation type="journal article" date="2019" name="Int. J. Syst. Evol. Microbiol.">
        <title>The Global Catalogue of Microorganisms (GCM) 10K type strain sequencing project: providing services to taxonomists for standard genome sequencing and annotation.</title>
        <authorList>
            <consortium name="The Broad Institute Genomics Platform"/>
            <consortium name="The Broad Institute Genome Sequencing Center for Infectious Disease"/>
            <person name="Wu L."/>
            <person name="Ma J."/>
        </authorList>
    </citation>
    <scope>NUCLEOTIDE SEQUENCE [LARGE SCALE GENOMIC DNA]</scope>
    <source>
        <strain evidence="3">CGMCC 1.14993</strain>
    </source>
</reference>
<dbReference type="PANTHER" id="PTHR43031">
    <property type="entry name" value="FAD-DEPENDENT OXIDOREDUCTASE"/>
    <property type="match status" value="1"/>
</dbReference>
<dbReference type="PANTHER" id="PTHR43031:SF17">
    <property type="entry name" value="SULFURTRANSFERASE YTWF-RELATED"/>
    <property type="match status" value="1"/>
</dbReference>
<gene>
    <name evidence="2" type="ORF">GCM10007380_17210</name>
</gene>
<feature type="domain" description="Rhodanese" evidence="1">
    <location>
        <begin position="39"/>
        <end position="120"/>
    </location>
</feature>
<keyword evidence="3" id="KW-1185">Reference proteome</keyword>